<sequence>MDLKDIIRKHALEFLPAKSLLRFTGVCRDWKLDIKTPFFAHKQSNSFRGISGFFYQSNAGPPSFISINPNAYGVPDPSLKFLPEPVDIRASSNGLLCCQGRDGYKAYYICNPVTRKWTKLPKPNADHGHDPAIVLIFEPSLLNFVAEYKLVCAFPSVDFDNGYEFEIYSSREESWRVSGEIFFGKSTLLPRSGVHVNDIVYWPALSGRILVFDLKMERAQQLNRGYGTLGMMDGKLCSTYSQPPTVVVRTLCNAYTNTMAMGSNVKSWVTKHQIKLSAPMSSGTGYGLKSRSVVFGNGNVIMFRGGGKMHVYDIKTKEIQCVCDELNSTVSFEDPIMDSDKDVGNDSDSFVIVSNANSVCSDSESVVGTDSENYVIVSPQNNVATDSGEDLFVGSTQQSKNVEKDAYVCSDSDSGESTYSEEADNASYLSTDSEVFLFDESEQQLKNEDMSTDSVEELSDGFGKQLKIMDNQHYMDTVLPGKQLKMRHCSSEFHTYPCKRIRRAHDCSELPRDERLYNKKMDISDVAMENVLPFLPAKMLCRLRTVSKLWDKWIFSPFFSHKQTYYFREISGLFCQAPGGNPYFLSLDNDAYGIPRSYLSFLPEPVTVKATCNGLVCCQSEDREDTYYICNPVNMRFRKLPKSGFYHGPESYAALAFEPSVLDFEVCFQLVCAFSVPGHPGVHFDMYSSRSSGWELAETVCYELETTELEGYTLYLKGVLFWETLTGVILAFDVKEQQYGILPLPFSTGPRGVISQMNGELCYILPRVEFGQFSLEIYGNMDMSLKQKIYLVGQIFTSFVDTVRLLACVNDDVMLILVGQRVIAYGVKAGEEKVLKILDYGLGAGNERYLPYVNSLVQI</sequence>
<dbReference type="OrthoDB" id="1916346at2759"/>
<evidence type="ECO:0000313" key="4">
    <source>
        <dbReference type="Proteomes" id="UP000327157"/>
    </source>
</evidence>
<evidence type="ECO:0000313" key="3">
    <source>
        <dbReference type="EMBL" id="KAB2618035.1"/>
    </source>
</evidence>
<dbReference type="EMBL" id="SMOL01000401">
    <property type="protein sequence ID" value="KAB2618035.1"/>
    <property type="molecule type" value="Genomic_DNA"/>
</dbReference>
<protein>
    <recommendedName>
        <fullName evidence="5">F-box protein</fullName>
    </recommendedName>
</protein>
<dbReference type="AlphaFoldDB" id="A0A5N5GR09"/>
<accession>A0A5N5GR09</accession>
<dbReference type="Pfam" id="PF24750">
    <property type="entry name" value="b-prop_At3g26010-like"/>
    <property type="match status" value="1"/>
</dbReference>
<dbReference type="PANTHER" id="PTHR35546:SF100">
    <property type="entry name" value="F-BOX DOMAIN-CONTAINING PROTEIN"/>
    <property type="match status" value="1"/>
</dbReference>
<evidence type="ECO:0000259" key="2">
    <source>
        <dbReference type="Pfam" id="PF24750"/>
    </source>
</evidence>
<evidence type="ECO:0008006" key="5">
    <source>
        <dbReference type="Google" id="ProtNLM"/>
    </source>
</evidence>
<comment type="caution">
    <text evidence="3">The sequence shown here is derived from an EMBL/GenBank/DDBJ whole genome shotgun (WGS) entry which is preliminary data.</text>
</comment>
<reference evidence="3 4" key="1">
    <citation type="submission" date="2019-09" db="EMBL/GenBank/DDBJ databases">
        <authorList>
            <person name="Ou C."/>
        </authorList>
    </citation>
    <scope>NUCLEOTIDE SEQUENCE [LARGE SCALE GENOMIC DNA]</scope>
    <source>
        <strain evidence="3">S2</strain>
        <tissue evidence="3">Leaf</tissue>
    </source>
</reference>
<organism evidence="3 4">
    <name type="scientific">Pyrus ussuriensis x Pyrus communis</name>
    <dbReference type="NCBI Taxonomy" id="2448454"/>
    <lineage>
        <taxon>Eukaryota</taxon>
        <taxon>Viridiplantae</taxon>
        <taxon>Streptophyta</taxon>
        <taxon>Embryophyta</taxon>
        <taxon>Tracheophyta</taxon>
        <taxon>Spermatophyta</taxon>
        <taxon>Magnoliopsida</taxon>
        <taxon>eudicotyledons</taxon>
        <taxon>Gunneridae</taxon>
        <taxon>Pentapetalae</taxon>
        <taxon>rosids</taxon>
        <taxon>fabids</taxon>
        <taxon>Rosales</taxon>
        <taxon>Rosaceae</taxon>
        <taxon>Amygdaloideae</taxon>
        <taxon>Maleae</taxon>
        <taxon>Pyrus</taxon>
    </lineage>
</organism>
<reference evidence="3 4" key="3">
    <citation type="submission" date="2019-11" db="EMBL/GenBank/DDBJ databases">
        <title>A de novo genome assembly of a pear dwarfing rootstock.</title>
        <authorList>
            <person name="Wang F."/>
            <person name="Wang J."/>
            <person name="Li S."/>
            <person name="Zhang Y."/>
            <person name="Fang M."/>
            <person name="Ma L."/>
            <person name="Zhao Y."/>
            <person name="Jiang S."/>
        </authorList>
    </citation>
    <scope>NUCLEOTIDE SEQUENCE [LARGE SCALE GENOMIC DNA]</scope>
    <source>
        <strain evidence="3">S2</strain>
        <tissue evidence="3">Leaf</tissue>
    </source>
</reference>
<feature type="domain" description="F-box protein At3g26010-like beta-propeller" evidence="2">
    <location>
        <begin position="89"/>
        <end position="260"/>
    </location>
</feature>
<feature type="domain" description="F-box associated beta-propeller type 1" evidence="1">
    <location>
        <begin position="611"/>
        <end position="859"/>
    </location>
</feature>
<dbReference type="InterPro" id="IPR017451">
    <property type="entry name" value="F-box-assoc_interact_dom"/>
</dbReference>
<dbReference type="NCBIfam" id="TIGR01640">
    <property type="entry name" value="F_box_assoc_1"/>
    <property type="match status" value="1"/>
</dbReference>
<dbReference type="Pfam" id="PF07734">
    <property type="entry name" value="FBA_1"/>
    <property type="match status" value="1"/>
</dbReference>
<dbReference type="InterPro" id="IPR055290">
    <property type="entry name" value="At3g26010-like"/>
</dbReference>
<gene>
    <name evidence="3" type="ORF">D8674_013904</name>
</gene>
<dbReference type="InterPro" id="IPR006527">
    <property type="entry name" value="F-box-assoc_dom_typ1"/>
</dbReference>
<proteinExistence type="predicted"/>
<dbReference type="Proteomes" id="UP000327157">
    <property type="component" value="Chromosome 15"/>
</dbReference>
<dbReference type="SUPFAM" id="SSF81383">
    <property type="entry name" value="F-box domain"/>
    <property type="match status" value="2"/>
</dbReference>
<dbReference type="PANTHER" id="PTHR35546">
    <property type="entry name" value="F-BOX PROTEIN INTERACTION DOMAIN PROTEIN-RELATED"/>
    <property type="match status" value="1"/>
</dbReference>
<name>A0A5N5GR09_9ROSA</name>
<reference evidence="4" key="2">
    <citation type="submission" date="2019-10" db="EMBL/GenBank/DDBJ databases">
        <title>A de novo genome assembly of a pear dwarfing rootstock.</title>
        <authorList>
            <person name="Wang F."/>
            <person name="Wang J."/>
            <person name="Li S."/>
            <person name="Zhang Y."/>
            <person name="Fang M."/>
            <person name="Ma L."/>
            <person name="Zhao Y."/>
            <person name="Jiang S."/>
        </authorList>
    </citation>
    <scope>NUCLEOTIDE SEQUENCE [LARGE SCALE GENOMIC DNA]</scope>
</reference>
<keyword evidence="4" id="KW-1185">Reference proteome</keyword>
<evidence type="ECO:0000259" key="1">
    <source>
        <dbReference type="Pfam" id="PF07734"/>
    </source>
</evidence>
<dbReference type="InterPro" id="IPR036047">
    <property type="entry name" value="F-box-like_dom_sf"/>
</dbReference>
<dbReference type="InterPro" id="IPR056592">
    <property type="entry name" value="Beta-prop_At3g26010-like"/>
</dbReference>